<feature type="region of interest" description="Disordered" evidence="1">
    <location>
        <begin position="1"/>
        <end position="37"/>
    </location>
</feature>
<keyword evidence="3" id="KW-1185">Reference proteome</keyword>
<feature type="region of interest" description="Disordered" evidence="1">
    <location>
        <begin position="83"/>
        <end position="106"/>
    </location>
</feature>
<comment type="caution">
    <text evidence="2">The sequence shown here is derived from an EMBL/GenBank/DDBJ whole genome shotgun (WGS) entry which is preliminary data.</text>
</comment>
<evidence type="ECO:0000313" key="3">
    <source>
        <dbReference type="Proteomes" id="UP000314294"/>
    </source>
</evidence>
<organism evidence="2 3">
    <name type="scientific">Liparis tanakae</name>
    <name type="common">Tanaka's snailfish</name>
    <dbReference type="NCBI Taxonomy" id="230148"/>
    <lineage>
        <taxon>Eukaryota</taxon>
        <taxon>Metazoa</taxon>
        <taxon>Chordata</taxon>
        <taxon>Craniata</taxon>
        <taxon>Vertebrata</taxon>
        <taxon>Euteleostomi</taxon>
        <taxon>Actinopterygii</taxon>
        <taxon>Neopterygii</taxon>
        <taxon>Teleostei</taxon>
        <taxon>Neoteleostei</taxon>
        <taxon>Acanthomorphata</taxon>
        <taxon>Eupercaria</taxon>
        <taxon>Perciformes</taxon>
        <taxon>Cottioidei</taxon>
        <taxon>Cottales</taxon>
        <taxon>Liparidae</taxon>
        <taxon>Liparis</taxon>
    </lineage>
</organism>
<dbReference type="OrthoDB" id="8817156at2759"/>
<proteinExistence type="predicted"/>
<gene>
    <name evidence="2" type="ORF">EYF80_068051</name>
</gene>
<sequence length="106" mass="11655">MQEVGVRGRMQEAGARSQRAGSRGKESGGRKQGQGVVHDAFTRYAEDSLMQSVCEQPTESTEVTIKVSGDADTCVFNTRRPRLLSQTTNNQQPTTQRLVNKLSKQA</sequence>
<dbReference type="EMBL" id="SRLO01025605">
    <property type="protein sequence ID" value="TNN21837.1"/>
    <property type="molecule type" value="Genomic_DNA"/>
</dbReference>
<evidence type="ECO:0000313" key="2">
    <source>
        <dbReference type="EMBL" id="TNN21837.1"/>
    </source>
</evidence>
<feature type="compositionally biased region" description="Low complexity" evidence="1">
    <location>
        <begin position="86"/>
        <end position="96"/>
    </location>
</feature>
<accession>A0A4Z2DZH0</accession>
<evidence type="ECO:0000256" key="1">
    <source>
        <dbReference type="SAM" id="MobiDB-lite"/>
    </source>
</evidence>
<dbReference type="AlphaFoldDB" id="A0A4Z2DZH0"/>
<reference evidence="2 3" key="1">
    <citation type="submission" date="2019-03" db="EMBL/GenBank/DDBJ databases">
        <title>First draft genome of Liparis tanakae, snailfish: a comprehensive survey of snailfish specific genes.</title>
        <authorList>
            <person name="Kim W."/>
            <person name="Song I."/>
            <person name="Jeong J.-H."/>
            <person name="Kim D."/>
            <person name="Kim S."/>
            <person name="Ryu S."/>
            <person name="Song J.Y."/>
            <person name="Lee S.K."/>
        </authorList>
    </citation>
    <scope>NUCLEOTIDE SEQUENCE [LARGE SCALE GENOMIC DNA]</scope>
    <source>
        <tissue evidence="2">Muscle</tissue>
    </source>
</reference>
<name>A0A4Z2DZH0_9TELE</name>
<protein>
    <submittedName>
        <fullName evidence="2">Uncharacterized protein</fullName>
    </submittedName>
</protein>
<dbReference type="Proteomes" id="UP000314294">
    <property type="component" value="Unassembled WGS sequence"/>
</dbReference>